<dbReference type="Proteomes" id="UP000075840">
    <property type="component" value="Unassembled WGS sequence"/>
</dbReference>
<name>A0A182I956_ANOAR</name>
<evidence type="ECO:0000256" key="2">
    <source>
        <dbReference type="ARBA" id="ARBA00009635"/>
    </source>
</evidence>
<dbReference type="GO" id="GO:0005576">
    <property type="term" value="C:extracellular region"/>
    <property type="evidence" value="ECO:0007669"/>
    <property type="project" value="UniProtKB-SubCell"/>
</dbReference>
<evidence type="ECO:0000256" key="4">
    <source>
        <dbReference type="ARBA" id="ARBA00022525"/>
    </source>
</evidence>
<comment type="subcellular location">
    <subcellularLocation>
        <location evidence="1">Secreted</location>
    </subcellularLocation>
</comment>
<keyword evidence="13" id="KW-1185">Reference proteome</keyword>
<evidence type="ECO:0000256" key="5">
    <source>
        <dbReference type="ARBA" id="ARBA00022685"/>
    </source>
</evidence>
<keyword evidence="9" id="KW-0527">Neuropeptide</keyword>
<evidence type="ECO:0000256" key="9">
    <source>
        <dbReference type="ARBA" id="ARBA00023320"/>
    </source>
</evidence>
<feature type="region of interest" description="Disordered" evidence="10">
    <location>
        <begin position="29"/>
        <end position="50"/>
    </location>
</feature>
<dbReference type="GO" id="GO:0071858">
    <property type="term" value="F:corazonin receptor binding"/>
    <property type="evidence" value="ECO:0007669"/>
    <property type="project" value="InterPro"/>
</dbReference>
<evidence type="ECO:0000256" key="11">
    <source>
        <dbReference type="SAM" id="SignalP"/>
    </source>
</evidence>
<sequence>MLHTRTIALLLVGLVVLVNAQTFQYSRGWTNGKRSPSSSSSSSPSSSAAMEPLTANQLLASALSPGGLNSLKPSEKALLRRFLRNPCDLRVASLLAAAHPTKELFPLAGNSFDSAESAGAAFVLPPFLMDPDESNGGIGGSNLANGRSMEDELRFKRGTATGFSDHRQKIA</sequence>
<dbReference type="InterPro" id="IPR020190">
    <property type="entry name" value="Procorazonin"/>
</dbReference>
<keyword evidence="7" id="KW-0027">Amidation</keyword>
<reference evidence="12" key="1">
    <citation type="submission" date="2022-08" db="UniProtKB">
        <authorList>
            <consortium name="EnsemblMetazoa"/>
        </authorList>
    </citation>
    <scope>IDENTIFICATION</scope>
    <source>
        <strain evidence="12">Dongola</strain>
    </source>
</reference>
<protein>
    <recommendedName>
        <fullName evidence="3">Pro-corazonin</fullName>
    </recommendedName>
</protein>
<dbReference type="EnsemblMetazoa" id="AARA010116-RA">
    <property type="protein sequence ID" value="AARA010116-PA"/>
    <property type="gene ID" value="AARA010116"/>
</dbReference>
<dbReference type="GeneID" id="120897500"/>
<feature type="compositionally biased region" description="Low complexity" evidence="10">
    <location>
        <begin position="35"/>
        <end position="47"/>
    </location>
</feature>
<evidence type="ECO:0000256" key="10">
    <source>
        <dbReference type="SAM" id="MobiDB-lite"/>
    </source>
</evidence>
<evidence type="ECO:0000256" key="1">
    <source>
        <dbReference type="ARBA" id="ARBA00004613"/>
    </source>
</evidence>
<organism evidence="12 13">
    <name type="scientific">Anopheles arabiensis</name>
    <name type="common">Mosquito</name>
    <dbReference type="NCBI Taxonomy" id="7173"/>
    <lineage>
        <taxon>Eukaryota</taxon>
        <taxon>Metazoa</taxon>
        <taxon>Ecdysozoa</taxon>
        <taxon>Arthropoda</taxon>
        <taxon>Hexapoda</taxon>
        <taxon>Insecta</taxon>
        <taxon>Pterygota</taxon>
        <taxon>Neoptera</taxon>
        <taxon>Endopterygota</taxon>
        <taxon>Diptera</taxon>
        <taxon>Nematocera</taxon>
        <taxon>Culicoidea</taxon>
        <taxon>Culicidae</taxon>
        <taxon>Anophelinae</taxon>
        <taxon>Anopheles</taxon>
    </lineage>
</organism>
<evidence type="ECO:0000256" key="3">
    <source>
        <dbReference type="ARBA" id="ARBA00014144"/>
    </source>
</evidence>
<dbReference type="VEuPathDB" id="VectorBase:AARA010116"/>
<keyword evidence="8" id="KW-0873">Pyrrolidone carboxylic acid</keyword>
<dbReference type="GO" id="GO:0045823">
    <property type="term" value="P:positive regulation of heart contraction"/>
    <property type="evidence" value="ECO:0007669"/>
    <property type="project" value="InterPro"/>
</dbReference>
<keyword evidence="4" id="KW-0964">Secreted</keyword>
<comment type="similarity">
    <text evidence="2">Belongs to the corazonin family.</text>
</comment>
<dbReference type="GO" id="GO:0007218">
    <property type="term" value="P:neuropeptide signaling pathway"/>
    <property type="evidence" value="ECO:0007669"/>
    <property type="project" value="UniProtKB-KW"/>
</dbReference>
<dbReference type="VEuPathDB" id="VectorBase:AARA21_014971"/>
<accession>A0A182I956</accession>
<dbReference type="EMBL" id="APCN01003196">
    <property type="status" value="NOT_ANNOTATED_CDS"/>
    <property type="molecule type" value="Genomic_DNA"/>
</dbReference>
<dbReference type="RefSeq" id="XP_040158384.1">
    <property type="nucleotide sequence ID" value="XM_040302450.1"/>
</dbReference>
<dbReference type="AlphaFoldDB" id="A0A182I956"/>
<dbReference type="Pfam" id="PF17308">
    <property type="entry name" value="Corazonin"/>
    <property type="match status" value="1"/>
</dbReference>
<evidence type="ECO:0000256" key="6">
    <source>
        <dbReference type="ARBA" id="ARBA00022729"/>
    </source>
</evidence>
<evidence type="ECO:0000313" key="12">
    <source>
        <dbReference type="EnsemblMetazoa" id="AARA010116-PA"/>
    </source>
</evidence>
<proteinExistence type="inferred from homology"/>
<keyword evidence="5" id="KW-0165">Cleavage on pair of basic residues</keyword>
<dbReference type="KEGG" id="aara:120897500"/>
<feature type="chain" id="PRO_5014533967" description="Pro-corazonin" evidence="11">
    <location>
        <begin position="21"/>
        <end position="171"/>
    </location>
</feature>
<evidence type="ECO:0000313" key="13">
    <source>
        <dbReference type="Proteomes" id="UP000075840"/>
    </source>
</evidence>
<evidence type="ECO:0000256" key="7">
    <source>
        <dbReference type="ARBA" id="ARBA00022815"/>
    </source>
</evidence>
<evidence type="ECO:0000256" key="8">
    <source>
        <dbReference type="ARBA" id="ARBA00023283"/>
    </source>
</evidence>
<keyword evidence="6 11" id="KW-0732">Signal</keyword>
<feature type="signal peptide" evidence="11">
    <location>
        <begin position="1"/>
        <end position="20"/>
    </location>
</feature>